<dbReference type="Gene3D" id="3.40.630.30">
    <property type="match status" value="1"/>
</dbReference>
<dbReference type="PANTHER" id="PTHR43415">
    <property type="entry name" value="SPERMIDINE N(1)-ACETYLTRANSFERASE"/>
    <property type="match status" value="1"/>
</dbReference>
<comment type="caution">
    <text evidence="2">The sequence shown here is derived from an EMBL/GenBank/DDBJ whole genome shotgun (WGS) entry which is preliminary data.</text>
</comment>
<proteinExistence type="predicted"/>
<sequence length="179" mass="21156">MITYNLLKGKKVELVRFKDEDVPTIVSWYEDQEFLRNLDTLPSFPKHPSDFKEWVEQKNEKAFVFGIKELATEKLVGFVDIDSIIWPHRNAWLAIAIGGDGNRNRGLGHEALQLVLDFAFQELNLHRVQLTVFQYNERAIALYEKLGFVREGTSREFLERDGKRFDMYFYGLLKHEWKK</sequence>
<dbReference type="STRING" id="1033734.GCA_000285535_01337"/>
<gene>
    <name evidence="2" type="ORF">E1I69_10475</name>
</gene>
<dbReference type="InterPro" id="IPR016181">
    <property type="entry name" value="Acyl_CoA_acyltransferase"/>
</dbReference>
<name>A0A4V3V7S9_9BACI</name>
<keyword evidence="2" id="KW-0808">Transferase</keyword>
<organism evidence="2 3">
    <name type="scientific">Bacillus timonensis</name>
    <dbReference type="NCBI Taxonomy" id="1033734"/>
    <lineage>
        <taxon>Bacteria</taxon>
        <taxon>Bacillati</taxon>
        <taxon>Bacillota</taxon>
        <taxon>Bacilli</taxon>
        <taxon>Bacillales</taxon>
        <taxon>Bacillaceae</taxon>
        <taxon>Bacillus</taxon>
    </lineage>
</organism>
<evidence type="ECO:0000259" key="1">
    <source>
        <dbReference type="PROSITE" id="PS51186"/>
    </source>
</evidence>
<dbReference type="InterPro" id="IPR000182">
    <property type="entry name" value="GNAT_dom"/>
</dbReference>
<evidence type="ECO:0000313" key="2">
    <source>
        <dbReference type="EMBL" id="THE12613.1"/>
    </source>
</evidence>
<dbReference type="EMBL" id="SLUB01000015">
    <property type="protein sequence ID" value="THE12613.1"/>
    <property type="molecule type" value="Genomic_DNA"/>
</dbReference>
<dbReference type="GO" id="GO:0016747">
    <property type="term" value="F:acyltransferase activity, transferring groups other than amino-acyl groups"/>
    <property type="evidence" value="ECO:0007669"/>
    <property type="project" value="InterPro"/>
</dbReference>
<feature type="domain" description="N-acetyltransferase" evidence="1">
    <location>
        <begin position="12"/>
        <end position="172"/>
    </location>
</feature>
<accession>A0A4V3V7S9</accession>
<dbReference type="Pfam" id="PF13302">
    <property type="entry name" value="Acetyltransf_3"/>
    <property type="match status" value="1"/>
</dbReference>
<keyword evidence="3" id="KW-1185">Reference proteome</keyword>
<dbReference type="PROSITE" id="PS51186">
    <property type="entry name" value="GNAT"/>
    <property type="match status" value="1"/>
</dbReference>
<reference evidence="2 3" key="1">
    <citation type="journal article" date="2019" name="Indoor Air">
        <title>Impacts of indoor surface finishes on bacterial viability.</title>
        <authorList>
            <person name="Hu J."/>
            <person name="Maamar S.B."/>
            <person name="Glawe A.J."/>
            <person name="Gottel N."/>
            <person name="Gilbert J.A."/>
            <person name="Hartmann E.M."/>
        </authorList>
    </citation>
    <scope>NUCLEOTIDE SEQUENCE [LARGE SCALE GENOMIC DNA]</scope>
    <source>
        <strain evidence="2 3">AF060A6</strain>
    </source>
</reference>
<protein>
    <submittedName>
        <fullName evidence="2">N-acetyltransferase</fullName>
    </submittedName>
</protein>
<dbReference type="OrthoDB" id="9795206at2"/>
<dbReference type="Proteomes" id="UP000306477">
    <property type="component" value="Unassembled WGS sequence"/>
</dbReference>
<evidence type="ECO:0000313" key="3">
    <source>
        <dbReference type="Proteomes" id="UP000306477"/>
    </source>
</evidence>
<dbReference type="PANTHER" id="PTHR43415:SF5">
    <property type="entry name" value="ACETYLTRANSFERASE"/>
    <property type="match status" value="1"/>
</dbReference>
<dbReference type="SUPFAM" id="SSF55729">
    <property type="entry name" value="Acyl-CoA N-acyltransferases (Nat)"/>
    <property type="match status" value="1"/>
</dbReference>
<dbReference type="RefSeq" id="WP_136379562.1">
    <property type="nucleotide sequence ID" value="NZ_SLUB01000015.1"/>
</dbReference>
<dbReference type="AlphaFoldDB" id="A0A4V3V7S9"/>